<dbReference type="Proteomes" id="UP000009046">
    <property type="component" value="Unassembled WGS sequence"/>
</dbReference>
<organism>
    <name type="scientific">Pediculus humanus subsp. corporis</name>
    <name type="common">Body louse</name>
    <dbReference type="NCBI Taxonomy" id="121224"/>
    <lineage>
        <taxon>Eukaryota</taxon>
        <taxon>Metazoa</taxon>
        <taxon>Ecdysozoa</taxon>
        <taxon>Arthropoda</taxon>
        <taxon>Hexapoda</taxon>
        <taxon>Insecta</taxon>
        <taxon>Pterygota</taxon>
        <taxon>Neoptera</taxon>
        <taxon>Paraneoptera</taxon>
        <taxon>Psocodea</taxon>
        <taxon>Troctomorpha</taxon>
        <taxon>Phthiraptera</taxon>
        <taxon>Anoplura</taxon>
        <taxon>Pediculidae</taxon>
        <taxon>Pediculus</taxon>
    </lineage>
</organism>
<reference evidence="4" key="2">
    <citation type="submission" date="2007-04" db="EMBL/GenBank/DDBJ databases">
        <title>The genome of the human body louse.</title>
        <authorList>
            <consortium name="The Human Body Louse Genome Consortium"/>
            <person name="Kirkness E."/>
            <person name="Walenz B."/>
            <person name="Hass B."/>
            <person name="Bruggner R."/>
            <person name="Strausberg R."/>
        </authorList>
    </citation>
    <scope>NUCLEOTIDE SEQUENCE</scope>
    <source>
        <strain evidence="4">USDA</strain>
    </source>
</reference>
<dbReference type="CTD" id="8240347"/>
<dbReference type="InterPro" id="IPR018247">
    <property type="entry name" value="EF_Hand_1_Ca_BS"/>
</dbReference>
<keyword evidence="4" id="KW-0401">Integrin</keyword>
<dbReference type="OMA" id="QYESHEV"/>
<dbReference type="EnsemblMetazoa" id="PHUM200110-RA">
    <property type="protein sequence ID" value="PHUM200110-PA"/>
    <property type="gene ID" value="PHUM200110"/>
</dbReference>
<keyword evidence="1" id="KW-0479">Metal-binding</keyword>
<evidence type="ECO:0000256" key="3">
    <source>
        <dbReference type="ARBA" id="ARBA00022837"/>
    </source>
</evidence>
<dbReference type="InterPro" id="IPR011992">
    <property type="entry name" value="EF-hand-dom_pair"/>
</dbReference>
<accession>E0VH31</accession>
<dbReference type="PROSITE" id="PS00018">
    <property type="entry name" value="EF_HAND_1"/>
    <property type="match status" value="1"/>
</dbReference>
<evidence type="ECO:0000313" key="6">
    <source>
        <dbReference type="Proteomes" id="UP000009046"/>
    </source>
</evidence>
<gene>
    <name evidence="5" type="primary">8240347</name>
    <name evidence="4" type="ORF">Phum_PHUM200110</name>
</gene>
<dbReference type="AlphaFoldDB" id="E0VH31"/>
<evidence type="ECO:0000313" key="4">
    <source>
        <dbReference type="EMBL" id="EEB12687.1"/>
    </source>
</evidence>
<evidence type="ECO:0000256" key="2">
    <source>
        <dbReference type="ARBA" id="ARBA00022737"/>
    </source>
</evidence>
<reference evidence="5" key="3">
    <citation type="submission" date="2020-05" db="UniProtKB">
        <authorList>
            <consortium name="EnsemblMetazoa"/>
        </authorList>
    </citation>
    <scope>IDENTIFICATION</scope>
    <source>
        <strain evidence="5">USDA</strain>
    </source>
</reference>
<dbReference type="eggNOG" id="KOG0034">
    <property type="taxonomic scope" value="Eukaryota"/>
</dbReference>
<dbReference type="EMBL" id="AAZO01002319">
    <property type="status" value="NOT_ANNOTATED_CDS"/>
    <property type="molecule type" value="Genomic_DNA"/>
</dbReference>
<evidence type="ECO:0000256" key="1">
    <source>
        <dbReference type="ARBA" id="ARBA00022723"/>
    </source>
</evidence>
<dbReference type="KEGG" id="phu:Phum_PHUM200110"/>
<dbReference type="GO" id="GO:0007229">
    <property type="term" value="P:integrin-mediated signaling pathway"/>
    <property type="evidence" value="ECO:0007669"/>
    <property type="project" value="UniProtKB-KW"/>
</dbReference>
<protein>
    <submittedName>
        <fullName evidence="4 5">Calcium and integrin-binding protein, putative</fullName>
    </submittedName>
</protein>
<dbReference type="RefSeq" id="XP_002425425.1">
    <property type="nucleotide sequence ID" value="XM_002425380.1"/>
</dbReference>
<dbReference type="EMBL" id="DS235157">
    <property type="protein sequence ID" value="EEB12687.1"/>
    <property type="molecule type" value="Genomic_DNA"/>
</dbReference>
<reference evidence="4" key="1">
    <citation type="submission" date="2007-04" db="EMBL/GenBank/DDBJ databases">
        <title>Annotation of Pediculus humanus corporis strain USDA.</title>
        <authorList>
            <person name="Kirkness E."/>
            <person name="Hannick L."/>
            <person name="Hass B."/>
            <person name="Bruggner R."/>
            <person name="Lawson D."/>
            <person name="Bidwell S."/>
            <person name="Joardar V."/>
            <person name="Caler E."/>
            <person name="Walenz B."/>
            <person name="Inman J."/>
            <person name="Schobel S."/>
            <person name="Galinsky K."/>
            <person name="Amedeo P."/>
            <person name="Strausberg R."/>
        </authorList>
    </citation>
    <scope>NUCLEOTIDE SEQUENCE</scope>
    <source>
        <strain evidence="4">USDA</strain>
    </source>
</reference>
<dbReference type="Gene3D" id="1.10.238.10">
    <property type="entry name" value="EF-hand"/>
    <property type="match status" value="1"/>
</dbReference>
<keyword evidence="6" id="KW-1185">Reference proteome</keyword>
<dbReference type="GO" id="GO:0000287">
    <property type="term" value="F:magnesium ion binding"/>
    <property type="evidence" value="ECO:0007669"/>
    <property type="project" value="TreeGrafter"/>
</dbReference>
<name>E0VH31_PEDHC</name>
<keyword evidence="2" id="KW-0677">Repeat</keyword>
<dbReference type="InterPro" id="IPR051433">
    <property type="entry name" value="CIBP"/>
</dbReference>
<dbReference type="OrthoDB" id="114727at2759"/>
<dbReference type="STRING" id="121224.E0VH31"/>
<keyword evidence="3" id="KW-0106">Calcium</keyword>
<dbReference type="HOGENOM" id="CLU_061288_6_3_1"/>
<dbReference type="GeneID" id="8240347"/>
<dbReference type="PANTHER" id="PTHR45791:SF9">
    <property type="entry name" value="FREQUENIN-1-LIKE PROTEIN"/>
    <property type="match status" value="1"/>
</dbReference>
<dbReference type="InParanoid" id="E0VH31"/>
<dbReference type="SUPFAM" id="SSF47473">
    <property type="entry name" value="EF-hand"/>
    <property type="match status" value="1"/>
</dbReference>
<evidence type="ECO:0000313" key="5">
    <source>
        <dbReference type="EnsemblMetazoa" id="PHUM200110-PA"/>
    </source>
</evidence>
<dbReference type="PANTHER" id="PTHR45791">
    <property type="entry name" value="CALCIUM AND INTEGRIN BINDING FAMILY MEMBER 2"/>
    <property type="match status" value="1"/>
</dbReference>
<dbReference type="GO" id="GO:0005509">
    <property type="term" value="F:calcium ion binding"/>
    <property type="evidence" value="ECO:0007669"/>
    <property type="project" value="TreeGrafter"/>
</dbReference>
<sequence length="112" mass="12773">MSFEDMLDLASAFSEDCPIDVKGKWAFLIFDFDEDNLINGEDIVEIVNRLTMKGLNDENDGEDLGEDEKKKVAEIILNDTVLCNADGITCVEFINILKKIPEFLYAFRIKFL</sequence>
<proteinExistence type="predicted"/>
<dbReference type="VEuPathDB" id="VectorBase:PHUM200110"/>